<gene>
    <name evidence="2" type="ORF">POCTA_138.1.T0400065</name>
</gene>
<evidence type="ECO:0000256" key="1">
    <source>
        <dbReference type="SAM" id="Phobius"/>
    </source>
</evidence>
<name>A0A8S1U9H2_PAROT</name>
<keyword evidence="1" id="KW-0472">Membrane</keyword>
<feature type="transmembrane region" description="Helical" evidence="1">
    <location>
        <begin position="92"/>
        <end position="113"/>
    </location>
</feature>
<keyword evidence="1" id="KW-1133">Transmembrane helix</keyword>
<evidence type="ECO:0008006" key="4">
    <source>
        <dbReference type="Google" id="ProtNLM"/>
    </source>
</evidence>
<proteinExistence type="predicted"/>
<reference evidence="2" key="1">
    <citation type="submission" date="2021-01" db="EMBL/GenBank/DDBJ databases">
        <authorList>
            <consortium name="Genoscope - CEA"/>
            <person name="William W."/>
        </authorList>
    </citation>
    <scope>NUCLEOTIDE SEQUENCE</scope>
</reference>
<organism evidence="2 3">
    <name type="scientific">Paramecium octaurelia</name>
    <dbReference type="NCBI Taxonomy" id="43137"/>
    <lineage>
        <taxon>Eukaryota</taxon>
        <taxon>Sar</taxon>
        <taxon>Alveolata</taxon>
        <taxon>Ciliophora</taxon>
        <taxon>Intramacronucleata</taxon>
        <taxon>Oligohymenophorea</taxon>
        <taxon>Peniculida</taxon>
        <taxon>Parameciidae</taxon>
        <taxon>Paramecium</taxon>
    </lineage>
</organism>
<evidence type="ECO:0000313" key="2">
    <source>
        <dbReference type="EMBL" id="CAD8161510.1"/>
    </source>
</evidence>
<comment type="caution">
    <text evidence="2">The sequence shown here is derived from an EMBL/GenBank/DDBJ whole genome shotgun (WGS) entry which is preliminary data.</text>
</comment>
<dbReference type="AlphaFoldDB" id="A0A8S1U9H2"/>
<evidence type="ECO:0000313" key="3">
    <source>
        <dbReference type="Proteomes" id="UP000683925"/>
    </source>
</evidence>
<keyword evidence="3" id="KW-1185">Reference proteome</keyword>
<protein>
    <recommendedName>
        <fullName evidence="4">Transmembrane protein</fullName>
    </recommendedName>
</protein>
<keyword evidence="1" id="KW-0812">Transmembrane</keyword>
<dbReference type="Proteomes" id="UP000683925">
    <property type="component" value="Unassembled WGS sequence"/>
</dbReference>
<accession>A0A8S1U9H2</accession>
<sequence length="263" mass="31496">MFNYAQYLEPYFCITNSTDICNLQFFSNNGDQRKSCYFAKDFWVDQLPLLFHRIKEFGVLFISFQSVKHGRKQHTLNYPIISNRQLIQLIKLIHYIISGIISCLGIAFLIHIAQIQIAKWRVSIVRTYFLFQNLNQALIDQDNEIQRFLEVDELSHMKYYSLMKLYKNGQIQKYRSSIKQKFQDKQLALVFKQMLWNQSISFLSMNYFQAKVQEVIDFHNDVQYLELAFSNRSVHFIQSYANPSTQQMREYTYEELRSESKKT</sequence>
<dbReference type="EMBL" id="CAJJDP010000040">
    <property type="protein sequence ID" value="CAD8161510.1"/>
    <property type="molecule type" value="Genomic_DNA"/>
</dbReference>